<name>A0ABX0AII1_9GAMM</name>
<keyword evidence="2" id="KW-1185">Reference proteome</keyword>
<comment type="caution">
    <text evidence="1">The sequence shown here is derived from an EMBL/GenBank/DDBJ whole genome shotgun (WGS) entry which is preliminary data.</text>
</comment>
<protein>
    <submittedName>
        <fullName evidence="1">Uncharacterized protein</fullName>
    </submittedName>
</protein>
<sequence>MSTISDETRLAINKAGGAVFQKALAEVCLEESKAAFKLEGQSAVGEGFRGLGELAMTEMFADPAVDQELKHLINYIDLNKLVPIFLQPGVAPKNEGQL</sequence>
<evidence type="ECO:0000313" key="2">
    <source>
        <dbReference type="Proteomes" id="UP001429354"/>
    </source>
</evidence>
<proteinExistence type="predicted"/>
<organism evidence="1 2">
    <name type="scientific">Pseudoxanthomonas gei</name>
    <dbReference type="NCBI Taxonomy" id="1383030"/>
    <lineage>
        <taxon>Bacteria</taxon>
        <taxon>Pseudomonadati</taxon>
        <taxon>Pseudomonadota</taxon>
        <taxon>Gammaproteobacteria</taxon>
        <taxon>Lysobacterales</taxon>
        <taxon>Lysobacteraceae</taxon>
        <taxon>Pseudoxanthomonas</taxon>
    </lineage>
</organism>
<gene>
    <name evidence="1" type="ORF">DT603_09315</name>
</gene>
<dbReference type="EMBL" id="QOVG01000005">
    <property type="protein sequence ID" value="NDK39038.1"/>
    <property type="molecule type" value="Genomic_DNA"/>
</dbReference>
<accession>A0ABX0AII1</accession>
<reference evidence="1 2" key="1">
    <citation type="submission" date="2018-07" db="EMBL/GenBank/DDBJ databases">
        <title>Whole genome Sequencing of Pseudoxanthomonas gei KCTC 32298 (T).</title>
        <authorList>
            <person name="Kumar S."/>
            <person name="Bansal K."/>
            <person name="Kaur A."/>
            <person name="Patil P."/>
            <person name="Sharma S."/>
            <person name="Patil P.B."/>
        </authorList>
    </citation>
    <scope>NUCLEOTIDE SEQUENCE [LARGE SCALE GENOMIC DNA]</scope>
    <source>
        <strain evidence="1 2">KCTC 32298</strain>
    </source>
</reference>
<evidence type="ECO:0000313" key="1">
    <source>
        <dbReference type="EMBL" id="NDK39038.1"/>
    </source>
</evidence>
<dbReference type="Proteomes" id="UP001429354">
    <property type="component" value="Unassembled WGS sequence"/>
</dbReference>